<dbReference type="PANTHER" id="PTHR42188">
    <property type="entry name" value="23S RRNA-SPECIFIC ENDONUCLEASE VAPC20"/>
    <property type="match status" value="1"/>
</dbReference>
<dbReference type="SUPFAM" id="SSF88723">
    <property type="entry name" value="PIN domain-like"/>
    <property type="match status" value="1"/>
</dbReference>
<dbReference type="Proteomes" id="UP000218702">
    <property type="component" value="Chromosome"/>
</dbReference>
<evidence type="ECO:0000259" key="1">
    <source>
        <dbReference type="Pfam" id="PF01850"/>
    </source>
</evidence>
<sequence length="131" mass="15148">MIFVDTGALFASVVPSDSNHKNAILWLTNNTHSLVTTDYVIDETLTLLRARGETKREIILGEAFFSGKLATIYYLTEEDIRSTWQIFRDYSDKEWSFTDCSSKVVMNKLDIIQAFSFDYHFRQFGVFQVVP</sequence>
<dbReference type="OrthoDB" id="164456at2"/>
<feature type="domain" description="PIN" evidence="1">
    <location>
        <begin position="2"/>
        <end position="124"/>
    </location>
</feature>
<evidence type="ECO:0000313" key="2">
    <source>
        <dbReference type="EMBL" id="BAZ86496.1"/>
    </source>
</evidence>
<accession>A0A1Z4V4N9</accession>
<dbReference type="EMBL" id="AP018316">
    <property type="protein sequence ID" value="BAZ86496.1"/>
    <property type="molecule type" value="Genomic_DNA"/>
</dbReference>
<proteinExistence type="predicted"/>
<dbReference type="KEGG" id="dcm:NIES806_27090"/>
<name>A0A1Z4V4N9_9CYAN</name>
<gene>
    <name evidence="2" type="ORF">NIES806_27090</name>
</gene>
<dbReference type="Gene3D" id="3.40.50.1010">
    <property type="entry name" value="5'-nuclease"/>
    <property type="match status" value="1"/>
</dbReference>
<protein>
    <recommendedName>
        <fullName evidence="1">PIN domain-containing protein</fullName>
    </recommendedName>
</protein>
<dbReference type="InterPro" id="IPR029060">
    <property type="entry name" value="PIN-like_dom_sf"/>
</dbReference>
<dbReference type="Pfam" id="PF01850">
    <property type="entry name" value="PIN"/>
    <property type="match status" value="1"/>
</dbReference>
<dbReference type="AlphaFoldDB" id="A0A1Z4V4N9"/>
<reference evidence="2 3" key="1">
    <citation type="submission" date="2017-06" db="EMBL/GenBank/DDBJ databases">
        <title>Genome sequencing of cyanobaciteial culture collection at National Institute for Environmental Studies (NIES).</title>
        <authorList>
            <person name="Hirose Y."/>
            <person name="Shimura Y."/>
            <person name="Fujisawa T."/>
            <person name="Nakamura Y."/>
            <person name="Kawachi M."/>
        </authorList>
    </citation>
    <scope>NUCLEOTIDE SEQUENCE [LARGE SCALE GENOMIC DNA]</scope>
    <source>
        <strain evidence="2 3">NIES-806</strain>
    </source>
</reference>
<keyword evidence="3" id="KW-1185">Reference proteome</keyword>
<dbReference type="GO" id="GO:0004521">
    <property type="term" value="F:RNA endonuclease activity"/>
    <property type="evidence" value="ECO:0007669"/>
    <property type="project" value="InterPro"/>
</dbReference>
<dbReference type="InterPro" id="IPR002716">
    <property type="entry name" value="PIN_dom"/>
</dbReference>
<dbReference type="InterPro" id="IPR039018">
    <property type="entry name" value="VapC20-like"/>
</dbReference>
<evidence type="ECO:0000313" key="3">
    <source>
        <dbReference type="Proteomes" id="UP000218702"/>
    </source>
</evidence>
<dbReference type="RefSeq" id="WP_096668007.1">
    <property type="nucleotide sequence ID" value="NZ_AP018316.1"/>
</dbReference>
<dbReference type="PANTHER" id="PTHR42188:SF1">
    <property type="entry name" value="23S RRNA-SPECIFIC ENDONUCLEASE VAPC20"/>
    <property type="match status" value="1"/>
</dbReference>
<dbReference type="GO" id="GO:0016075">
    <property type="term" value="P:rRNA catabolic process"/>
    <property type="evidence" value="ECO:0007669"/>
    <property type="project" value="TreeGrafter"/>
</dbReference>
<organism evidence="2 3">
    <name type="scientific">Dolichospermum compactum NIES-806</name>
    <dbReference type="NCBI Taxonomy" id="1973481"/>
    <lineage>
        <taxon>Bacteria</taxon>
        <taxon>Bacillati</taxon>
        <taxon>Cyanobacteriota</taxon>
        <taxon>Cyanophyceae</taxon>
        <taxon>Nostocales</taxon>
        <taxon>Aphanizomenonaceae</taxon>
        <taxon>Dolichospermum</taxon>
        <taxon>Dolichospermum compactum</taxon>
    </lineage>
</organism>